<dbReference type="GO" id="GO:0000287">
    <property type="term" value="F:magnesium ion binding"/>
    <property type="evidence" value="ECO:0007669"/>
    <property type="project" value="InterPro"/>
</dbReference>
<dbReference type="InterPro" id="IPR016055">
    <property type="entry name" value="A-D-PHexomutase_a/b/a-I/II/III"/>
</dbReference>
<evidence type="ECO:0000259" key="9">
    <source>
        <dbReference type="Pfam" id="PF02878"/>
    </source>
</evidence>
<dbReference type="InterPro" id="IPR024086">
    <property type="entry name" value="GlmM_arc-type"/>
</dbReference>
<dbReference type="Gene3D" id="3.30.310.50">
    <property type="entry name" value="Alpha-D-phosphohexomutase, C-terminal domain"/>
    <property type="match status" value="1"/>
</dbReference>
<comment type="cofactor">
    <cofactor evidence="1">
        <name>Mg(2+)</name>
        <dbReference type="ChEBI" id="CHEBI:18420"/>
    </cofactor>
</comment>
<dbReference type="FunFam" id="3.40.120.10:FF:000001">
    <property type="entry name" value="Phosphoglucosamine mutase"/>
    <property type="match status" value="1"/>
</dbReference>
<dbReference type="Pfam" id="PF00408">
    <property type="entry name" value="PGM_PMM_IV"/>
    <property type="match status" value="1"/>
</dbReference>
<dbReference type="Pfam" id="PF02879">
    <property type="entry name" value="PGM_PMM_II"/>
    <property type="match status" value="1"/>
</dbReference>
<comment type="similarity">
    <text evidence="2 7">Belongs to the phosphohexose mutase family.</text>
</comment>
<evidence type="ECO:0000256" key="2">
    <source>
        <dbReference type="ARBA" id="ARBA00010231"/>
    </source>
</evidence>
<keyword evidence="3" id="KW-0597">Phosphoprotein</keyword>
<feature type="domain" description="Alpha-D-phosphohexomutase C-terminal" evidence="8">
    <location>
        <begin position="395"/>
        <end position="447"/>
    </location>
</feature>
<keyword evidence="4 7" id="KW-0479">Metal-binding</keyword>
<dbReference type="SUPFAM" id="SSF53738">
    <property type="entry name" value="Phosphoglucomutase, first 3 domains"/>
    <property type="match status" value="3"/>
</dbReference>
<gene>
    <name evidence="12" type="primary">glmM</name>
    <name evidence="12" type="ORF">ENU20_00715</name>
</gene>
<dbReference type="PROSITE" id="PS00710">
    <property type="entry name" value="PGM_PMM"/>
    <property type="match status" value="1"/>
</dbReference>
<reference evidence="12" key="1">
    <citation type="journal article" date="2020" name="mSystems">
        <title>Genome- and Community-Level Interaction Insights into Carbon Utilization and Element Cycling Functions of Hydrothermarchaeota in Hydrothermal Sediment.</title>
        <authorList>
            <person name="Zhou Z."/>
            <person name="Liu Y."/>
            <person name="Xu W."/>
            <person name="Pan J."/>
            <person name="Luo Z.H."/>
            <person name="Li M."/>
        </authorList>
    </citation>
    <scope>NUCLEOTIDE SEQUENCE [LARGE SCALE GENOMIC DNA]</scope>
    <source>
        <strain evidence="12">SpSt-648</strain>
    </source>
</reference>
<dbReference type="PANTHER" id="PTHR43771">
    <property type="entry name" value="PHOSPHOMANNOMUTASE"/>
    <property type="match status" value="1"/>
</dbReference>
<dbReference type="InterPro" id="IPR005846">
    <property type="entry name" value="A-D-PHexomutase_a/b/a-III"/>
</dbReference>
<dbReference type="InterPro" id="IPR005841">
    <property type="entry name" value="Alpha-D-phosphohexomutase_SF"/>
</dbReference>
<feature type="domain" description="Alpha-D-phosphohexomutase alpha/beta/alpha" evidence="9">
    <location>
        <begin position="3"/>
        <end position="134"/>
    </location>
</feature>
<comment type="caution">
    <text evidence="12">The sequence shown here is derived from an EMBL/GenBank/DDBJ whole genome shotgun (WGS) entry which is preliminary data.</text>
</comment>
<keyword evidence="5 7" id="KW-0460">Magnesium</keyword>
<dbReference type="NCBIfam" id="TIGR03990">
    <property type="entry name" value="Arch_GlmM"/>
    <property type="match status" value="1"/>
</dbReference>
<protein>
    <submittedName>
        <fullName evidence="12">Phosphoglucosamine mutase</fullName>
        <ecNumber evidence="12">5.4.2.10</ecNumber>
    </submittedName>
</protein>
<organism evidence="12">
    <name type="scientific">Staphylothermus marinus</name>
    <dbReference type="NCBI Taxonomy" id="2280"/>
    <lineage>
        <taxon>Archaea</taxon>
        <taxon>Thermoproteota</taxon>
        <taxon>Thermoprotei</taxon>
        <taxon>Desulfurococcales</taxon>
        <taxon>Desulfurococcaceae</taxon>
        <taxon>Staphylothermus</taxon>
    </lineage>
</organism>
<dbReference type="PRINTS" id="PR00509">
    <property type="entry name" value="PGMPMM"/>
</dbReference>
<dbReference type="AlphaFoldDB" id="A0A7C4NNN3"/>
<evidence type="ECO:0000259" key="11">
    <source>
        <dbReference type="Pfam" id="PF02880"/>
    </source>
</evidence>
<name>A0A7C4NNN3_STAMA</name>
<evidence type="ECO:0000256" key="1">
    <source>
        <dbReference type="ARBA" id="ARBA00001946"/>
    </source>
</evidence>
<dbReference type="Gene3D" id="3.40.120.10">
    <property type="entry name" value="Alpha-D-Glucose-1,6-Bisphosphate, subunit A, domain 3"/>
    <property type="match status" value="3"/>
</dbReference>
<evidence type="ECO:0000256" key="7">
    <source>
        <dbReference type="RuleBase" id="RU004326"/>
    </source>
</evidence>
<evidence type="ECO:0000256" key="3">
    <source>
        <dbReference type="ARBA" id="ARBA00022553"/>
    </source>
</evidence>
<accession>A0A7C4NNN3</accession>
<dbReference type="PANTHER" id="PTHR43771:SF1">
    <property type="entry name" value="PHOSPHOMANNOMUTASE"/>
    <property type="match status" value="1"/>
</dbReference>
<evidence type="ECO:0000256" key="6">
    <source>
        <dbReference type="ARBA" id="ARBA00023235"/>
    </source>
</evidence>
<evidence type="ECO:0000313" key="12">
    <source>
        <dbReference type="EMBL" id="HGQ73588.1"/>
    </source>
</evidence>
<proteinExistence type="inferred from homology"/>
<feature type="domain" description="Alpha-D-phosphohexomutase alpha/beta/alpha" evidence="10">
    <location>
        <begin position="154"/>
        <end position="253"/>
    </location>
</feature>
<dbReference type="SUPFAM" id="SSF55957">
    <property type="entry name" value="Phosphoglucomutase, C-terminal domain"/>
    <property type="match status" value="1"/>
</dbReference>
<dbReference type="GO" id="GO:0008966">
    <property type="term" value="F:phosphoglucosamine mutase activity"/>
    <property type="evidence" value="ECO:0007669"/>
    <property type="project" value="UniProtKB-EC"/>
</dbReference>
<dbReference type="InterPro" id="IPR036900">
    <property type="entry name" value="A-D-PHexomutase_C_sf"/>
</dbReference>
<dbReference type="InterPro" id="IPR005843">
    <property type="entry name" value="A-D-PHexomutase_C"/>
</dbReference>
<dbReference type="InterPro" id="IPR016066">
    <property type="entry name" value="A-D-PHexomutase_CS"/>
</dbReference>
<sequence>MGRLFGTDGVRGIINRDFTPEFVLKLSLAIGSFFGEGSRILVGRDARAGGYIFKSILIGGLLASGIKVYDCDLAPTPAIQYVVSKHGFDGGVVVTASHNPPHYNGIKVIAADGIEIDRNSEEVIEDIFFTERFRRVDWASLVNEPVPYRVVNEIYVKAIIDLVDRDLIAKKGFRVLVDPGNSVAALTTPIIARELGVKVMTINSDLNPHFTSREPEPTMENLSTTIATVRGLNVDLAVAHDGDGDRAIFIDDLGRYIPGERSAALLIEHLVDKHPGLSRKVYTAVSSSNFIEEYLKKYGVEFVWLKVGSVGIAREMKSRGDALCGFEENGGFMYPIHQFVRDGGASFALMLEYLASNNIKLSEAYAKLPKTCVVKTKIHMDRARADRVVETIKNLYSGYRMVTVDGVKVITSNYWFLVRPSGTEPLLRIHVEAIDDDTANRVLQELKKIIDGVL</sequence>
<feature type="domain" description="Alpha-D-phosphohexomutase alpha/beta/alpha" evidence="11">
    <location>
        <begin position="259"/>
        <end position="370"/>
    </location>
</feature>
<dbReference type="InterPro" id="IPR005845">
    <property type="entry name" value="A-D-PHexomutase_a/b/a-II"/>
</dbReference>
<evidence type="ECO:0000256" key="5">
    <source>
        <dbReference type="ARBA" id="ARBA00022842"/>
    </source>
</evidence>
<dbReference type="GO" id="GO:0005975">
    <property type="term" value="P:carbohydrate metabolic process"/>
    <property type="evidence" value="ECO:0007669"/>
    <property type="project" value="InterPro"/>
</dbReference>
<evidence type="ECO:0000259" key="8">
    <source>
        <dbReference type="Pfam" id="PF00408"/>
    </source>
</evidence>
<dbReference type="EC" id="5.4.2.10" evidence="12"/>
<evidence type="ECO:0000256" key="4">
    <source>
        <dbReference type="ARBA" id="ARBA00022723"/>
    </source>
</evidence>
<dbReference type="Pfam" id="PF02878">
    <property type="entry name" value="PGM_PMM_I"/>
    <property type="match status" value="1"/>
</dbReference>
<evidence type="ECO:0000259" key="10">
    <source>
        <dbReference type="Pfam" id="PF02879"/>
    </source>
</evidence>
<dbReference type="Pfam" id="PF02880">
    <property type="entry name" value="PGM_PMM_III"/>
    <property type="match status" value="1"/>
</dbReference>
<dbReference type="CDD" id="cd03087">
    <property type="entry name" value="PGM_like1"/>
    <property type="match status" value="1"/>
</dbReference>
<keyword evidence="6 12" id="KW-0413">Isomerase</keyword>
<dbReference type="InterPro" id="IPR005844">
    <property type="entry name" value="A-D-PHexomutase_a/b/a-I"/>
</dbReference>
<dbReference type="EMBL" id="DTBP01000010">
    <property type="protein sequence ID" value="HGQ73588.1"/>
    <property type="molecule type" value="Genomic_DNA"/>
</dbReference>